<accession>A0A091DL84</accession>
<gene>
    <name evidence="2" type="ORF">H920_06738</name>
</gene>
<dbReference type="Proteomes" id="UP000028990">
    <property type="component" value="Unassembled WGS sequence"/>
</dbReference>
<evidence type="ECO:0000313" key="3">
    <source>
        <dbReference type="Proteomes" id="UP000028990"/>
    </source>
</evidence>
<reference evidence="2 3" key="1">
    <citation type="submission" date="2013-11" db="EMBL/GenBank/DDBJ databases">
        <title>The Damaraland mole rat (Fukomys damarensis) genome and evolution of African mole rats.</title>
        <authorList>
            <person name="Gladyshev V.N."/>
            <person name="Fang X."/>
        </authorList>
    </citation>
    <scope>NUCLEOTIDE SEQUENCE [LARGE SCALE GENOMIC DNA]</scope>
    <source>
        <tissue evidence="2">Liver</tissue>
    </source>
</reference>
<organism evidence="2 3">
    <name type="scientific">Fukomys damarensis</name>
    <name type="common">Damaraland mole rat</name>
    <name type="synonym">Cryptomys damarensis</name>
    <dbReference type="NCBI Taxonomy" id="885580"/>
    <lineage>
        <taxon>Eukaryota</taxon>
        <taxon>Metazoa</taxon>
        <taxon>Chordata</taxon>
        <taxon>Craniata</taxon>
        <taxon>Vertebrata</taxon>
        <taxon>Euteleostomi</taxon>
        <taxon>Mammalia</taxon>
        <taxon>Eutheria</taxon>
        <taxon>Euarchontoglires</taxon>
        <taxon>Glires</taxon>
        <taxon>Rodentia</taxon>
        <taxon>Hystricomorpha</taxon>
        <taxon>Bathyergidae</taxon>
        <taxon>Fukomys</taxon>
    </lineage>
</organism>
<keyword evidence="3" id="KW-1185">Reference proteome</keyword>
<protein>
    <submittedName>
        <fullName evidence="2">Uncharacterized protein</fullName>
    </submittedName>
</protein>
<dbReference type="EMBL" id="KN122240">
    <property type="protein sequence ID" value="KFO31847.1"/>
    <property type="molecule type" value="Genomic_DNA"/>
</dbReference>
<sequence>MPDHPVTFSALSHLGTVACSFGRDAHVANFQAGPEEDAGGQQRGLTQLNHGLCVSNADSSHSKALRGLARLPLIAAVNVLVLTEPQPFFTSTSTTGVRRMTGSKRSGAWLGKRKRITSGSGSAGGRDPPAWLTR</sequence>
<evidence type="ECO:0000313" key="2">
    <source>
        <dbReference type="EMBL" id="KFO31847.1"/>
    </source>
</evidence>
<dbReference type="AlphaFoldDB" id="A0A091DL84"/>
<evidence type="ECO:0000256" key="1">
    <source>
        <dbReference type="SAM" id="MobiDB-lite"/>
    </source>
</evidence>
<feature type="region of interest" description="Disordered" evidence="1">
    <location>
        <begin position="91"/>
        <end position="134"/>
    </location>
</feature>
<proteinExistence type="predicted"/>
<name>A0A091DL84_FUKDA</name>